<dbReference type="OrthoDB" id="1299166at2759"/>
<dbReference type="Proteomes" id="UP001152484">
    <property type="component" value="Unassembled WGS sequence"/>
</dbReference>
<evidence type="ECO:0000259" key="1">
    <source>
        <dbReference type="Pfam" id="PF14214"/>
    </source>
</evidence>
<proteinExistence type="predicted"/>
<evidence type="ECO:0000313" key="2">
    <source>
        <dbReference type="EMBL" id="CAH9075003.1"/>
    </source>
</evidence>
<name>A0A9P0YTV7_CUSEU</name>
<reference evidence="2" key="1">
    <citation type="submission" date="2022-07" db="EMBL/GenBank/DDBJ databases">
        <authorList>
            <person name="Macas J."/>
            <person name="Novak P."/>
            <person name="Neumann P."/>
        </authorList>
    </citation>
    <scope>NUCLEOTIDE SEQUENCE</scope>
</reference>
<evidence type="ECO:0000313" key="3">
    <source>
        <dbReference type="Proteomes" id="UP001152484"/>
    </source>
</evidence>
<protein>
    <recommendedName>
        <fullName evidence="1">Helitron helicase-like domain-containing protein</fullName>
    </recommendedName>
</protein>
<accession>A0A9P0YTV7</accession>
<gene>
    <name evidence="2" type="ORF">CEURO_LOCUS5442</name>
</gene>
<dbReference type="EMBL" id="CAMAPE010000009">
    <property type="protein sequence ID" value="CAH9075003.1"/>
    <property type="molecule type" value="Genomic_DNA"/>
</dbReference>
<dbReference type="AlphaFoldDB" id="A0A9P0YTV7"/>
<comment type="caution">
    <text evidence="2">The sequence shown here is derived from an EMBL/GenBank/DDBJ whole genome shotgun (WGS) entry which is preliminary data.</text>
</comment>
<dbReference type="Pfam" id="PF14214">
    <property type="entry name" value="Helitron_like_N"/>
    <property type="match status" value="1"/>
</dbReference>
<feature type="domain" description="Helitron helicase-like" evidence="1">
    <location>
        <begin position="1"/>
        <end position="88"/>
    </location>
</feature>
<dbReference type="InterPro" id="IPR025476">
    <property type="entry name" value="Helitron_helicase-like"/>
</dbReference>
<sequence>MAICRWAGYPDLFITFTCNPKWPEITRFLKKHNLQPEDRPDIVCRVFKVKLDSLIKDFRRNKIFGDVRAVVYTIEFQKRGLPHAHILLFLENNSKFPTVSDVDRIISTEIPDRIVDPDYYEAVKDLMMHGPCGVGVSFSPCMVDGKCSNHFPK</sequence>
<keyword evidence="3" id="KW-1185">Reference proteome</keyword>
<feature type="non-terminal residue" evidence="2">
    <location>
        <position position="1"/>
    </location>
</feature>
<organism evidence="2 3">
    <name type="scientific">Cuscuta europaea</name>
    <name type="common">European dodder</name>
    <dbReference type="NCBI Taxonomy" id="41803"/>
    <lineage>
        <taxon>Eukaryota</taxon>
        <taxon>Viridiplantae</taxon>
        <taxon>Streptophyta</taxon>
        <taxon>Embryophyta</taxon>
        <taxon>Tracheophyta</taxon>
        <taxon>Spermatophyta</taxon>
        <taxon>Magnoliopsida</taxon>
        <taxon>eudicotyledons</taxon>
        <taxon>Gunneridae</taxon>
        <taxon>Pentapetalae</taxon>
        <taxon>asterids</taxon>
        <taxon>lamiids</taxon>
        <taxon>Solanales</taxon>
        <taxon>Convolvulaceae</taxon>
        <taxon>Cuscuteae</taxon>
        <taxon>Cuscuta</taxon>
        <taxon>Cuscuta subgen. Cuscuta</taxon>
    </lineage>
</organism>